<protein>
    <recommendedName>
        <fullName evidence="5">Cytochrome b5 heme-binding domain-containing protein</fullName>
    </recommendedName>
</protein>
<dbReference type="GO" id="GO:0020037">
    <property type="term" value="F:heme binding"/>
    <property type="evidence" value="ECO:0007669"/>
    <property type="project" value="UniProtKB-UniRule"/>
</dbReference>
<keyword evidence="1 4" id="KW-0349">Heme</keyword>
<feature type="transmembrane region" description="Helical" evidence="4">
    <location>
        <begin position="124"/>
        <end position="141"/>
    </location>
</feature>
<name>A0A7S1FCA7_NOCSC</name>
<dbReference type="GO" id="GO:0046872">
    <property type="term" value="F:metal ion binding"/>
    <property type="evidence" value="ECO:0007669"/>
    <property type="project" value="UniProtKB-UniRule"/>
</dbReference>
<evidence type="ECO:0000256" key="3">
    <source>
        <dbReference type="ARBA" id="ARBA00023004"/>
    </source>
</evidence>
<evidence type="ECO:0000313" key="6">
    <source>
        <dbReference type="EMBL" id="CAD8856701.1"/>
    </source>
</evidence>
<dbReference type="InterPro" id="IPR036400">
    <property type="entry name" value="Cyt_B5-like_heme/steroid_sf"/>
</dbReference>
<feature type="transmembrane region" description="Helical" evidence="4">
    <location>
        <begin position="255"/>
        <end position="279"/>
    </location>
</feature>
<keyword evidence="3 4" id="KW-0408">Iron</keyword>
<feature type="transmembrane region" description="Helical" evidence="4">
    <location>
        <begin position="100"/>
        <end position="118"/>
    </location>
</feature>
<dbReference type="SUPFAM" id="SSF55856">
    <property type="entry name" value="Cytochrome b5-like heme/steroid binding domain"/>
    <property type="match status" value="1"/>
</dbReference>
<keyword evidence="4" id="KW-0472">Membrane</keyword>
<dbReference type="PROSITE" id="PS50255">
    <property type="entry name" value="CYTOCHROME_B5_2"/>
    <property type="match status" value="1"/>
</dbReference>
<accession>A0A7S1FCA7</accession>
<sequence length="385" mass="43722">MDQTVFDEKASHLWHIHGQTYDLSTFVDVHPGGRLAILSARGRDGTALFESYHVWTDRHRRVLASFGPEPPPPDPFYEELKAGVRQAFPLGSVQTKMRSTTFCVLCLCWCVMMYLFFFVRTSPACVVAGLLMAVAGTRLAHEGAHWQISRHAWVNRLALFLGFFPVGPSMIWHYRHVISHHAHTNQDDDVDVEYVWFVDMLPRWLKLLMIPWLAPGAVVEIGPKGLFDMFVVRAVCGHHVDLSLGGLLFETPIWFFVHAVFGPSLWSYFCMYAAAGAIFMPCSQVAHAILFPDPRDHPSWARLQIAESADFATDSKFWYHLAVGLTTQVEHHLFPGLGNHCSEEIRHIVRAVCHRHGVQYIDISARKAFGALWHRWMSGNPIPLT</sequence>
<dbReference type="GO" id="GO:0016020">
    <property type="term" value="C:membrane"/>
    <property type="evidence" value="ECO:0007669"/>
    <property type="project" value="TreeGrafter"/>
</dbReference>
<gene>
    <name evidence="6" type="ORF">NSCI0253_LOCUS31053</name>
</gene>
<dbReference type="Pfam" id="PF00173">
    <property type="entry name" value="Cyt-b5"/>
    <property type="match status" value="1"/>
</dbReference>
<dbReference type="InterPro" id="IPR001199">
    <property type="entry name" value="Cyt_B5-like_heme/steroid-bd"/>
</dbReference>
<dbReference type="PANTHER" id="PTHR19353:SF15">
    <property type="entry name" value="CYTOCHROME B5 HEME-BINDING DOMAIN-CONTAINING PROTEIN"/>
    <property type="match status" value="1"/>
</dbReference>
<dbReference type="Gene3D" id="3.10.120.10">
    <property type="entry name" value="Cytochrome b5-like heme/steroid binding domain"/>
    <property type="match status" value="1"/>
</dbReference>
<dbReference type="GO" id="GO:0016717">
    <property type="term" value="F:oxidoreductase activity, acting on paired donors, with oxidation of a pair of donors resulting in the reduction of molecular oxygen to two molecules of water"/>
    <property type="evidence" value="ECO:0007669"/>
    <property type="project" value="TreeGrafter"/>
</dbReference>
<keyword evidence="2 4" id="KW-0479">Metal-binding</keyword>
<evidence type="ECO:0000259" key="5">
    <source>
        <dbReference type="PROSITE" id="PS50255"/>
    </source>
</evidence>
<feature type="domain" description="Cytochrome b5 heme-binding" evidence="5">
    <location>
        <begin position="16"/>
        <end position="59"/>
    </location>
</feature>
<dbReference type="PROSITE" id="PS00191">
    <property type="entry name" value="CYTOCHROME_B5_1"/>
    <property type="match status" value="1"/>
</dbReference>
<feature type="transmembrane region" description="Helical" evidence="4">
    <location>
        <begin position="153"/>
        <end position="174"/>
    </location>
</feature>
<reference evidence="6" key="1">
    <citation type="submission" date="2021-01" db="EMBL/GenBank/DDBJ databases">
        <authorList>
            <person name="Corre E."/>
            <person name="Pelletier E."/>
            <person name="Niang G."/>
            <person name="Scheremetjew M."/>
            <person name="Finn R."/>
            <person name="Kale V."/>
            <person name="Holt S."/>
            <person name="Cochrane G."/>
            <person name="Meng A."/>
            <person name="Brown T."/>
            <person name="Cohen L."/>
        </authorList>
    </citation>
    <scope>NUCLEOTIDE SEQUENCE</scope>
</reference>
<keyword evidence="4" id="KW-1133">Transmembrane helix</keyword>
<dbReference type="InterPro" id="IPR018506">
    <property type="entry name" value="Cyt_B5_heme-BS"/>
</dbReference>
<dbReference type="InterPro" id="IPR012171">
    <property type="entry name" value="Fatty_acid_desaturase"/>
</dbReference>
<comment type="similarity">
    <text evidence="4">Belongs to the cytochrome b5 family.</text>
</comment>
<dbReference type="GO" id="GO:0006629">
    <property type="term" value="P:lipid metabolic process"/>
    <property type="evidence" value="ECO:0007669"/>
    <property type="project" value="InterPro"/>
</dbReference>
<evidence type="ECO:0000256" key="4">
    <source>
        <dbReference type="RuleBase" id="RU362121"/>
    </source>
</evidence>
<keyword evidence="4" id="KW-0812">Transmembrane</keyword>
<evidence type="ECO:0000256" key="1">
    <source>
        <dbReference type="ARBA" id="ARBA00022617"/>
    </source>
</evidence>
<proteinExistence type="inferred from homology"/>
<dbReference type="EMBL" id="HBFQ01043804">
    <property type="protein sequence ID" value="CAD8856701.1"/>
    <property type="molecule type" value="Transcribed_RNA"/>
</dbReference>
<comment type="caution">
    <text evidence="4">Lacks conserved residue(s) required for the propagation of feature annotation.</text>
</comment>
<evidence type="ECO:0000256" key="2">
    <source>
        <dbReference type="ARBA" id="ARBA00022723"/>
    </source>
</evidence>
<dbReference type="InterPro" id="IPR005804">
    <property type="entry name" value="FA_desaturase_dom"/>
</dbReference>
<dbReference type="PANTHER" id="PTHR19353">
    <property type="entry name" value="FATTY ACID DESATURASE 2"/>
    <property type="match status" value="1"/>
</dbReference>
<dbReference type="Pfam" id="PF00487">
    <property type="entry name" value="FA_desaturase"/>
    <property type="match status" value="1"/>
</dbReference>
<organism evidence="6">
    <name type="scientific">Noctiluca scintillans</name>
    <name type="common">Sea sparkle</name>
    <name type="synonym">Red tide dinoflagellate</name>
    <dbReference type="NCBI Taxonomy" id="2966"/>
    <lineage>
        <taxon>Eukaryota</taxon>
        <taxon>Sar</taxon>
        <taxon>Alveolata</taxon>
        <taxon>Dinophyceae</taxon>
        <taxon>Noctilucales</taxon>
        <taxon>Noctilucaceae</taxon>
        <taxon>Noctiluca</taxon>
    </lineage>
</organism>
<dbReference type="AlphaFoldDB" id="A0A7S1FCA7"/>